<accession>A0AAU9RVI1</accession>
<dbReference type="SMART" id="SM00220">
    <property type="entry name" value="S_TKc"/>
    <property type="match status" value="1"/>
</dbReference>
<keyword evidence="8" id="KW-0723">Serine/threonine-protein kinase</keyword>
<dbReference type="GO" id="GO:0004674">
    <property type="term" value="F:protein serine/threonine kinase activity"/>
    <property type="evidence" value="ECO:0007669"/>
    <property type="project" value="UniProtKB-KW"/>
</dbReference>
<evidence type="ECO:0000256" key="6">
    <source>
        <dbReference type="ARBA" id="ARBA00022840"/>
    </source>
</evidence>
<keyword evidence="12" id="KW-1185">Reference proteome</keyword>
<dbReference type="AlphaFoldDB" id="A0AAU9RVI1"/>
<evidence type="ECO:0000256" key="8">
    <source>
        <dbReference type="RuleBase" id="RU000304"/>
    </source>
</evidence>
<keyword evidence="4 7" id="KW-0547">Nucleotide-binding</keyword>
<dbReference type="Gene3D" id="1.10.510.10">
    <property type="entry name" value="Transferase(Phosphotransferase) domain 1"/>
    <property type="match status" value="1"/>
</dbReference>
<dbReference type="PANTHER" id="PTHR11909">
    <property type="entry name" value="CASEIN KINASE-RELATED"/>
    <property type="match status" value="1"/>
</dbReference>
<feature type="compositionally biased region" description="Low complexity" evidence="9">
    <location>
        <begin position="393"/>
        <end position="407"/>
    </location>
</feature>
<dbReference type="CDD" id="cd14125">
    <property type="entry name" value="STKc_CK1_delta_epsilon"/>
    <property type="match status" value="1"/>
</dbReference>
<evidence type="ECO:0000256" key="5">
    <source>
        <dbReference type="ARBA" id="ARBA00022777"/>
    </source>
</evidence>
<dbReference type="InterPro" id="IPR011009">
    <property type="entry name" value="Kinase-like_dom_sf"/>
</dbReference>
<keyword evidence="6 7" id="KW-0067">ATP-binding</keyword>
<dbReference type="Pfam" id="PF00069">
    <property type="entry name" value="Pkinase"/>
    <property type="match status" value="1"/>
</dbReference>
<dbReference type="InterPro" id="IPR008271">
    <property type="entry name" value="Ser/Thr_kinase_AS"/>
</dbReference>
<dbReference type="InterPro" id="IPR050235">
    <property type="entry name" value="CK1_Ser-Thr_kinase"/>
</dbReference>
<proteinExistence type="inferred from homology"/>
<evidence type="ECO:0000256" key="9">
    <source>
        <dbReference type="SAM" id="MobiDB-lite"/>
    </source>
</evidence>
<name>A0AAU9RVI1_THLAR</name>
<evidence type="ECO:0000313" key="12">
    <source>
        <dbReference type="Proteomes" id="UP000836841"/>
    </source>
</evidence>
<dbReference type="InterPro" id="IPR017441">
    <property type="entry name" value="Protein_kinase_ATP_BS"/>
</dbReference>
<dbReference type="GO" id="GO:0005524">
    <property type="term" value="F:ATP binding"/>
    <property type="evidence" value="ECO:0007669"/>
    <property type="project" value="UniProtKB-UniRule"/>
</dbReference>
<evidence type="ECO:0000259" key="10">
    <source>
        <dbReference type="PROSITE" id="PS50011"/>
    </source>
</evidence>
<dbReference type="InterPro" id="IPR000719">
    <property type="entry name" value="Prot_kinase_dom"/>
</dbReference>
<feature type="region of interest" description="Disordered" evidence="9">
    <location>
        <begin position="370"/>
        <end position="407"/>
    </location>
</feature>
<comment type="caution">
    <text evidence="11">The sequence shown here is derived from an EMBL/GenBank/DDBJ whole genome shotgun (WGS) entry which is preliminary data.</text>
</comment>
<dbReference type="FunFam" id="1.10.510.10:FF:000596">
    <property type="entry name" value="CK1 family protein kinase"/>
    <property type="match status" value="1"/>
</dbReference>
<evidence type="ECO:0000256" key="2">
    <source>
        <dbReference type="ARBA" id="ARBA00012513"/>
    </source>
</evidence>
<dbReference type="EC" id="2.7.11.1" evidence="2"/>
<keyword evidence="5" id="KW-0418">Kinase</keyword>
<dbReference type="PROSITE" id="PS00107">
    <property type="entry name" value="PROTEIN_KINASE_ATP"/>
    <property type="match status" value="1"/>
</dbReference>
<sequence>MERVVGGKYKLGRKIGSGSFGEIYLATHIDTFEIVAVKIENSKTKHPQLFYEAKLYNVLQGGSGIPSIKWSGVDGEDNVLVLDLLGPSLEDLFVYCGRKFSLKTVLMLADQMITRIEYVHSKGFLHRDIKPDNFLMGLGRKANQVYIIDFGLAKRYRDSTTNRHIPYRENKNLTGTARYASCNTHLGIEQSRRDDLESLGYVLLYFLRGSLPWQGLKAATKKEKYDKICEKKLSTPIEVLCKSHPVEFASYFHYCHSLTFDQRPDYGFLKRLFRELFIREGIGWQWHLLHPATGEGNNRAMPMDLDKHQADVTERMRLDNAGSPGIRMHFKPQIGRNLRLDNPLERNVMGNTDLPSVSFSSAGVSKQKAASKAVLPPESTNFSHGNVDKVGPSSSWISSLHRISSTK</sequence>
<organism evidence="11 12">
    <name type="scientific">Thlaspi arvense</name>
    <name type="common">Field penny-cress</name>
    <dbReference type="NCBI Taxonomy" id="13288"/>
    <lineage>
        <taxon>Eukaryota</taxon>
        <taxon>Viridiplantae</taxon>
        <taxon>Streptophyta</taxon>
        <taxon>Embryophyta</taxon>
        <taxon>Tracheophyta</taxon>
        <taxon>Spermatophyta</taxon>
        <taxon>Magnoliopsida</taxon>
        <taxon>eudicotyledons</taxon>
        <taxon>Gunneridae</taxon>
        <taxon>Pentapetalae</taxon>
        <taxon>rosids</taxon>
        <taxon>malvids</taxon>
        <taxon>Brassicales</taxon>
        <taxon>Brassicaceae</taxon>
        <taxon>Thlaspideae</taxon>
        <taxon>Thlaspi</taxon>
    </lineage>
</organism>
<dbReference type="SUPFAM" id="SSF56112">
    <property type="entry name" value="Protein kinase-like (PK-like)"/>
    <property type="match status" value="1"/>
</dbReference>
<evidence type="ECO:0000256" key="1">
    <source>
        <dbReference type="ARBA" id="ARBA00005926"/>
    </source>
</evidence>
<keyword evidence="3" id="KW-0808">Transferase</keyword>
<dbReference type="EMBL" id="CAJVSB020000316">
    <property type="protein sequence ID" value="CAH2049714.1"/>
    <property type="molecule type" value="Genomic_DNA"/>
</dbReference>
<feature type="binding site" evidence="7">
    <location>
        <position position="38"/>
    </location>
    <ligand>
        <name>ATP</name>
        <dbReference type="ChEBI" id="CHEBI:30616"/>
    </ligand>
</feature>
<dbReference type="PROSITE" id="PS50011">
    <property type="entry name" value="PROTEIN_KINASE_DOM"/>
    <property type="match status" value="1"/>
</dbReference>
<feature type="domain" description="Protein kinase" evidence="10">
    <location>
        <begin position="9"/>
        <end position="278"/>
    </location>
</feature>
<evidence type="ECO:0000256" key="3">
    <source>
        <dbReference type="ARBA" id="ARBA00022679"/>
    </source>
</evidence>
<dbReference type="Proteomes" id="UP000836841">
    <property type="component" value="Unassembled WGS sequence"/>
</dbReference>
<comment type="similarity">
    <text evidence="1">Belongs to the protein kinase superfamily. CK1 Ser/Thr protein kinase family. Casein kinase I subfamily.</text>
</comment>
<evidence type="ECO:0000313" key="11">
    <source>
        <dbReference type="EMBL" id="CAH2049714.1"/>
    </source>
</evidence>
<evidence type="ECO:0000256" key="7">
    <source>
        <dbReference type="PROSITE-ProRule" id="PRU10141"/>
    </source>
</evidence>
<protein>
    <recommendedName>
        <fullName evidence="2">non-specific serine/threonine protein kinase</fullName>
        <ecNumber evidence="2">2.7.11.1</ecNumber>
    </recommendedName>
</protein>
<dbReference type="PROSITE" id="PS00108">
    <property type="entry name" value="PROTEIN_KINASE_ST"/>
    <property type="match status" value="1"/>
</dbReference>
<reference evidence="11 12" key="1">
    <citation type="submission" date="2022-03" db="EMBL/GenBank/DDBJ databases">
        <authorList>
            <person name="Nunn A."/>
            <person name="Chopra R."/>
            <person name="Nunn A."/>
            <person name="Contreras Garrido A."/>
        </authorList>
    </citation>
    <scope>NUCLEOTIDE SEQUENCE [LARGE SCALE GENOMIC DNA]</scope>
</reference>
<evidence type="ECO:0000256" key="4">
    <source>
        <dbReference type="ARBA" id="ARBA00022741"/>
    </source>
</evidence>
<gene>
    <name evidence="11" type="ORF">TAV2_LOCUS8365</name>
</gene>